<dbReference type="EMBL" id="QZEI01000116">
    <property type="protein sequence ID" value="RLV57942.1"/>
    <property type="molecule type" value="Genomic_DNA"/>
</dbReference>
<gene>
    <name evidence="2" type="ORF">D5018_19860</name>
</gene>
<dbReference type="InterPro" id="IPR022562">
    <property type="entry name" value="DUF3466"/>
</dbReference>
<comment type="caution">
    <text evidence="2">The sequence shown here is derived from an EMBL/GenBank/DDBJ whole genome shotgun (WGS) entry which is preliminary data.</text>
</comment>
<organism evidence="2 3">
    <name type="scientific">Parashewanella curva</name>
    <dbReference type="NCBI Taxonomy" id="2338552"/>
    <lineage>
        <taxon>Bacteria</taxon>
        <taxon>Pseudomonadati</taxon>
        <taxon>Pseudomonadota</taxon>
        <taxon>Gammaproteobacteria</taxon>
        <taxon>Alteromonadales</taxon>
        <taxon>Shewanellaceae</taxon>
        <taxon>Parashewanella</taxon>
    </lineage>
</organism>
<proteinExistence type="predicted"/>
<dbReference type="RefSeq" id="WP_121840724.1">
    <property type="nucleotide sequence ID" value="NZ_ML014865.1"/>
</dbReference>
<protein>
    <submittedName>
        <fullName evidence="2">DUF3466 family protein</fullName>
    </submittedName>
</protein>
<reference evidence="2 3" key="1">
    <citation type="submission" date="2018-09" db="EMBL/GenBank/DDBJ databases">
        <title>Phylogeny of the Shewanellaceae, and recommendation for two new genera, Pseudoshewanella and Parashewanella.</title>
        <authorList>
            <person name="Wang G."/>
        </authorList>
    </citation>
    <scope>NUCLEOTIDE SEQUENCE [LARGE SCALE GENOMIC DNA]</scope>
    <source>
        <strain evidence="2 3">C51</strain>
    </source>
</reference>
<feature type="signal peptide" evidence="1">
    <location>
        <begin position="1"/>
        <end position="25"/>
    </location>
</feature>
<keyword evidence="1" id="KW-0732">Signal</keyword>
<dbReference type="Proteomes" id="UP000281474">
    <property type="component" value="Unassembled WGS sequence"/>
</dbReference>
<feature type="chain" id="PRO_5018305655" evidence="1">
    <location>
        <begin position="26"/>
        <end position="624"/>
    </location>
</feature>
<dbReference type="AlphaFoldDB" id="A0A3L8PV68"/>
<evidence type="ECO:0000256" key="1">
    <source>
        <dbReference type="SAM" id="SignalP"/>
    </source>
</evidence>
<keyword evidence="3" id="KW-1185">Reference proteome</keyword>
<sequence length="624" mass="68225">MKLSRKIALSAVAVGVLGALGNAVAAPVYEIINLDKQEYDFVGEGNGTLPNTRNGYAQAVNNNDQLVGVALGRKVLKPDDVDTDIVDSADGISSSVRITLSTDKEIEGNNYAFSSSDNTPDNKDWVPIFESFNGAKAPGTPNNANSINSQLFGINAAGIQVGSMSGPQRTLPFTGEKNDNNKDQKFWYFRDYETRGVIKKGDVEIPLIPPYHTYKNSDNKTAEVGGLSTASAINDSNLVVGYASTDIADSSTGNLDNCLKSDAKEPVEVCVQDLQFGTRPLPVYQIRAQAWQLKDDNTVTSIDLPLGLTPDSDSKAIFQAQAVGVNNDGVIVGRSDTYRGGDKNNLRYDAAYWKKDADGKYQYQHVPNVSEKDDRDSIAYAINNAGILVGSYSAFIEGRVRSKFFYYDTKAAGDKVVVPNDFKDRLTDLTSVPRDINNNNQVVGSIETDFSKTQVRPRAGFLFEMGSKDETKFHNLNNLLTCQSKGYEPDGDSWKRHQVEVEDGSGKKLSYSTRIEVVEANSINDDGTIVGTALITKPRYQIDDDGKPVIDPDSKKPLFELNALGQPVTASIPRMVVLKPVNDTSASACTFSDVPGEKPYERKGAGMLFWIFALPLAFLRRRKF</sequence>
<evidence type="ECO:0000313" key="2">
    <source>
        <dbReference type="EMBL" id="RLV57942.1"/>
    </source>
</evidence>
<name>A0A3L8PV68_9GAMM</name>
<evidence type="ECO:0000313" key="3">
    <source>
        <dbReference type="Proteomes" id="UP000281474"/>
    </source>
</evidence>
<dbReference type="Pfam" id="PF11949">
    <property type="entry name" value="DUF3466"/>
    <property type="match status" value="1"/>
</dbReference>
<dbReference type="OrthoDB" id="6271264at2"/>
<accession>A0A3L8PV68</accession>